<dbReference type="InterPro" id="IPR020019">
    <property type="entry name" value="AcTrfase_PglD-like"/>
</dbReference>
<feature type="domain" description="PglD N-terminal" evidence="1">
    <location>
        <begin position="19"/>
        <end position="100"/>
    </location>
</feature>
<reference evidence="3" key="1">
    <citation type="submission" date="2018-05" db="EMBL/GenBank/DDBJ databases">
        <authorList>
            <person name="Lanie J.A."/>
            <person name="Ng W.-L."/>
            <person name="Kazmierczak K.M."/>
            <person name="Andrzejewski T.M."/>
            <person name="Davidsen T.M."/>
            <person name="Wayne K.J."/>
            <person name="Tettelin H."/>
            <person name="Glass J.I."/>
            <person name="Rusch D."/>
            <person name="Podicherti R."/>
            <person name="Tsui H.-C.T."/>
            <person name="Winkler M.E."/>
        </authorList>
    </citation>
    <scope>NUCLEOTIDE SEQUENCE</scope>
</reference>
<dbReference type="InterPro" id="IPR056729">
    <property type="entry name" value="GMPPB_C"/>
</dbReference>
<name>A0A382IF02_9ZZZZ</name>
<dbReference type="Gene3D" id="3.40.50.20">
    <property type="match status" value="1"/>
</dbReference>
<evidence type="ECO:0000259" key="1">
    <source>
        <dbReference type="Pfam" id="PF17836"/>
    </source>
</evidence>
<dbReference type="EMBL" id="UINC01066805">
    <property type="protein sequence ID" value="SVB97869.1"/>
    <property type="molecule type" value="Genomic_DNA"/>
</dbReference>
<dbReference type="SUPFAM" id="SSF51161">
    <property type="entry name" value="Trimeric LpxA-like enzymes"/>
    <property type="match status" value="1"/>
</dbReference>
<dbReference type="PANTHER" id="PTHR43300:SF7">
    <property type="entry name" value="UDP-N-ACETYLBACILLOSAMINE N-ACETYLTRANSFERASE"/>
    <property type="match status" value="1"/>
</dbReference>
<evidence type="ECO:0000313" key="3">
    <source>
        <dbReference type="EMBL" id="SVB97869.1"/>
    </source>
</evidence>
<dbReference type="Pfam" id="PF25087">
    <property type="entry name" value="GMPPB_C"/>
    <property type="match status" value="1"/>
</dbReference>
<sequence>MELKGKGNLMGNNHKPKEVLIFGAGSFGEEVLDFLDDINCIHPTYRCIGFLDDEEKKWGGKLHGVPILGAFSESNKFPNSQLILAFTSIKNFWNRETIFSSIEKRLNRFETIVHPSAMVSKTALIGKGTVIYPNVTIRSNASIGNHVVVLPNSVVSHDVRIEDYSIIASGVNIAGRTTIGSCCYLGSGCSIRENLTIEDYCLIGMGSVVLTHVARNCVMVGNPARKIRTVVES</sequence>
<feature type="domain" description="Mannose-1-phosphate guanyltransferase C-terminal" evidence="2">
    <location>
        <begin position="111"/>
        <end position="201"/>
    </location>
</feature>
<dbReference type="InterPro" id="IPR041561">
    <property type="entry name" value="PglD_N"/>
</dbReference>
<dbReference type="InterPro" id="IPR011004">
    <property type="entry name" value="Trimer_LpxA-like_sf"/>
</dbReference>
<dbReference type="AlphaFoldDB" id="A0A382IF02"/>
<protein>
    <submittedName>
        <fullName evidence="3">Uncharacterized protein</fullName>
    </submittedName>
</protein>
<dbReference type="NCBIfam" id="TIGR03570">
    <property type="entry name" value="NeuD_NnaD"/>
    <property type="match status" value="1"/>
</dbReference>
<dbReference type="InterPro" id="IPR050179">
    <property type="entry name" value="Trans_hexapeptide_repeat"/>
</dbReference>
<organism evidence="3">
    <name type="scientific">marine metagenome</name>
    <dbReference type="NCBI Taxonomy" id="408172"/>
    <lineage>
        <taxon>unclassified sequences</taxon>
        <taxon>metagenomes</taxon>
        <taxon>ecological metagenomes</taxon>
    </lineage>
</organism>
<dbReference type="Pfam" id="PF17836">
    <property type="entry name" value="PglD_N"/>
    <property type="match status" value="1"/>
</dbReference>
<proteinExistence type="predicted"/>
<gene>
    <name evidence="3" type="ORF">METZ01_LOCUS250723</name>
</gene>
<dbReference type="Gene3D" id="2.160.10.10">
    <property type="entry name" value="Hexapeptide repeat proteins"/>
    <property type="match status" value="2"/>
</dbReference>
<dbReference type="CDD" id="cd03360">
    <property type="entry name" value="LbH_AT_putative"/>
    <property type="match status" value="1"/>
</dbReference>
<accession>A0A382IF02</accession>
<evidence type="ECO:0000259" key="2">
    <source>
        <dbReference type="Pfam" id="PF25087"/>
    </source>
</evidence>
<dbReference type="PANTHER" id="PTHR43300">
    <property type="entry name" value="ACETYLTRANSFERASE"/>
    <property type="match status" value="1"/>
</dbReference>